<dbReference type="RefSeq" id="WP_064924258.1">
    <property type="nucleotide sequence ID" value="NZ_LZJK01000159.1"/>
</dbReference>
<keyword evidence="3" id="KW-1003">Cell membrane</keyword>
<dbReference type="OrthoDB" id="346004at2"/>
<dbReference type="AlphaFoldDB" id="A0A1A2NII2"/>
<evidence type="ECO:0000313" key="8">
    <source>
        <dbReference type="EMBL" id="OBI31574.1"/>
    </source>
</evidence>
<dbReference type="PANTHER" id="PTHR33452">
    <property type="entry name" value="OXIDOREDUCTASE CATD-RELATED"/>
    <property type="match status" value="1"/>
</dbReference>
<dbReference type="InterPro" id="IPR051907">
    <property type="entry name" value="DoxX-like_oxidoreductase"/>
</dbReference>
<dbReference type="PANTHER" id="PTHR33452:SF1">
    <property type="entry name" value="INNER MEMBRANE PROTEIN YPHA-RELATED"/>
    <property type="match status" value="1"/>
</dbReference>
<dbReference type="Pfam" id="PF07681">
    <property type="entry name" value="DoxX"/>
    <property type="match status" value="1"/>
</dbReference>
<evidence type="ECO:0000313" key="9">
    <source>
        <dbReference type="Proteomes" id="UP000093943"/>
    </source>
</evidence>
<proteinExistence type="inferred from homology"/>
<organism evidence="8 9">
    <name type="scientific">Mycolicibacter sinensis (strain JDM601)</name>
    <name type="common">Mycobacterium sinense</name>
    <dbReference type="NCBI Taxonomy" id="875328"/>
    <lineage>
        <taxon>Bacteria</taxon>
        <taxon>Bacillati</taxon>
        <taxon>Actinomycetota</taxon>
        <taxon>Actinomycetes</taxon>
        <taxon>Mycobacteriales</taxon>
        <taxon>Mycobacteriaceae</taxon>
        <taxon>Mycolicibacter</taxon>
    </lineage>
</organism>
<comment type="caution">
    <text evidence="8">The sequence shown here is derived from an EMBL/GenBank/DDBJ whole genome shotgun (WGS) entry which is preliminary data.</text>
</comment>
<evidence type="ECO:0000256" key="6">
    <source>
        <dbReference type="ARBA" id="ARBA00023136"/>
    </source>
</evidence>
<name>A0A1A2NII2_MYCSD</name>
<feature type="transmembrane region" description="Helical" evidence="7">
    <location>
        <begin position="107"/>
        <end position="126"/>
    </location>
</feature>
<keyword evidence="5 7" id="KW-1133">Transmembrane helix</keyword>
<dbReference type="GO" id="GO:0005886">
    <property type="term" value="C:plasma membrane"/>
    <property type="evidence" value="ECO:0007669"/>
    <property type="project" value="UniProtKB-SubCell"/>
</dbReference>
<evidence type="ECO:0000256" key="7">
    <source>
        <dbReference type="SAM" id="Phobius"/>
    </source>
</evidence>
<evidence type="ECO:0000256" key="1">
    <source>
        <dbReference type="ARBA" id="ARBA00004651"/>
    </source>
</evidence>
<gene>
    <name evidence="8" type="ORF">A5710_17615</name>
</gene>
<feature type="transmembrane region" description="Helical" evidence="7">
    <location>
        <begin position="138"/>
        <end position="161"/>
    </location>
</feature>
<evidence type="ECO:0000256" key="2">
    <source>
        <dbReference type="ARBA" id="ARBA00006679"/>
    </source>
</evidence>
<comment type="similarity">
    <text evidence="2">Belongs to the DoxX family.</text>
</comment>
<reference evidence="9" key="1">
    <citation type="submission" date="2016-06" db="EMBL/GenBank/DDBJ databases">
        <authorList>
            <person name="Sutton G."/>
            <person name="Brinkac L."/>
            <person name="Sanka R."/>
            <person name="Adams M."/>
            <person name="Lau E."/>
            <person name="Sam S."/>
            <person name="Sreng N."/>
            <person name="Him V."/>
            <person name="Kerleguer A."/>
            <person name="Cheng S."/>
        </authorList>
    </citation>
    <scope>NUCLEOTIDE SEQUENCE [LARGE SCALE GENOMIC DNA]</scope>
    <source>
        <strain evidence="9">E1876</strain>
    </source>
</reference>
<dbReference type="Proteomes" id="UP000093943">
    <property type="component" value="Unassembled WGS sequence"/>
</dbReference>
<keyword evidence="6 7" id="KW-0472">Membrane</keyword>
<evidence type="ECO:0000256" key="4">
    <source>
        <dbReference type="ARBA" id="ARBA00022692"/>
    </source>
</evidence>
<evidence type="ECO:0000256" key="3">
    <source>
        <dbReference type="ARBA" id="ARBA00022475"/>
    </source>
</evidence>
<protein>
    <submittedName>
        <fullName evidence="8">DoxX family protein</fullName>
    </submittedName>
</protein>
<sequence length="169" mass="17420">MTAYGVGLLIVRLCLGLTMAAHGYNKIFSGGRIPGTARWFDSIGMRPGTLHARMAAGTEIAAGLGLAAGLLTPIPAAGFVALMLVAAWTVHRGNGFFIVKSGWEYNLVLATVAVGIAMLGAGPLSLDQLLFGQNWCDGWTGLLIAAGLGLAGGIGQLVVFFRPPAPEQA</sequence>
<feature type="transmembrane region" description="Helical" evidence="7">
    <location>
        <begin position="60"/>
        <end position="86"/>
    </location>
</feature>
<keyword evidence="4 7" id="KW-0812">Transmembrane</keyword>
<dbReference type="EMBL" id="LZKG01000056">
    <property type="protein sequence ID" value="OBI31574.1"/>
    <property type="molecule type" value="Genomic_DNA"/>
</dbReference>
<accession>A0A1A2NII2</accession>
<comment type="subcellular location">
    <subcellularLocation>
        <location evidence="1">Cell membrane</location>
        <topology evidence="1">Multi-pass membrane protein</topology>
    </subcellularLocation>
</comment>
<evidence type="ECO:0000256" key="5">
    <source>
        <dbReference type="ARBA" id="ARBA00022989"/>
    </source>
</evidence>
<dbReference type="InterPro" id="IPR032808">
    <property type="entry name" value="DoxX"/>
</dbReference>